<dbReference type="InterPro" id="IPR000182">
    <property type="entry name" value="GNAT_dom"/>
</dbReference>
<dbReference type="Pfam" id="PF00583">
    <property type="entry name" value="Acetyltransf_1"/>
    <property type="match status" value="1"/>
</dbReference>
<dbReference type="EMBL" id="CP015249">
    <property type="protein sequence ID" value="ANB17554.1"/>
    <property type="molecule type" value="Genomic_DNA"/>
</dbReference>
<dbReference type="InterPro" id="IPR016181">
    <property type="entry name" value="Acyl_CoA_acyltransferase"/>
</dbReference>
<protein>
    <submittedName>
        <fullName evidence="2">Acetyltransferase, GNAT family</fullName>
    </submittedName>
</protein>
<keyword evidence="2" id="KW-0808">Transferase</keyword>
<evidence type="ECO:0000313" key="2">
    <source>
        <dbReference type="EMBL" id="ANB17554.1"/>
    </source>
</evidence>
<evidence type="ECO:0000259" key="1">
    <source>
        <dbReference type="PROSITE" id="PS51186"/>
    </source>
</evidence>
<dbReference type="PROSITE" id="PS51186">
    <property type="entry name" value="GNAT"/>
    <property type="match status" value="1"/>
</dbReference>
<evidence type="ECO:0000313" key="3">
    <source>
        <dbReference type="Proteomes" id="UP000076830"/>
    </source>
</evidence>
<dbReference type="GO" id="GO:0016747">
    <property type="term" value="F:acyltransferase activity, transferring groups other than amino-acyl groups"/>
    <property type="evidence" value="ECO:0007669"/>
    <property type="project" value="InterPro"/>
</dbReference>
<dbReference type="Proteomes" id="UP000076830">
    <property type="component" value="Chromosome"/>
</dbReference>
<gene>
    <name evidence="2" type="ORF">I596_1529</name>
</gene>
<organism evidence="2 3">
    <name type="scientific">Dokdonella koreensis DS-123</name>
    <dbReference type="NCBI Taxonomy" id="1300342"/>
    <lineage>
        <taxon>Bacteria</taxon>
        <taxon>Pseudomonadati</taxon>
        <taxon>Pseudomonadota</taxon>
        <taxon>Gammaproteobacteria</taxon>
        <taxon>Lysobacterales</taxon>
        <taxon>Rhodanobacteraceae</taxon>
        <taxon>Dokdonella</taxon>
    </lineage>
</organism>
<dbReference type="AlphaFoldDB" id="A0A160DTL9"/>
<sequence>MSVVVRDVLEHELDSIVAINNAAGPTILPLDAARVRWFYDHACYFRVAEVDGHLAGFLLGLDRNTDYASANYLWFRERYEDFLYIDRIVIARPYRGLGLGRIFYADVTSFAEVRVPLLACEVFLEPHDDVSLLFHATNGFQEVGQQVMPVINRRVSLQGKNLPSFPFVRDTYLNAGTGRLPDVPWLADRLHFVPAATRAAGGG</sequence>
<dbReference type="SUPFAM" id="SSF55729">
    <property type="entry name" value="Acyl-CoA N-acyltransferases (Nat)"/>
    <property type="match status" value="1"/>
</dbReference>
<keyword evidence="3" id="KW-1185">Reference proteome</keyword>
<proteinExistence type="predicted"/>
<dbReference type="CDD" id="cd04301">
    <property type="entry name" value="NAT_SF"/>
    <property type="match status" value="1"/>
</dbReference>
<dbReference type="KEGG" id="dko:I596_1529"/>
<feature type="domain" description="N-acetyltransferase" evidence="1">
    <location>
        <begin position="3"/>
        <end position="163"/>
    </location>
</feature>
<dbReference type="RefSeq" id="WP_067645844.1">
    <property type="nucleotide sequence ID" value="NZ_CP015249.1"/>
</dbReference>
<dbReference type="OrthoDB" id="6182349at2"/>
<dbReference type="STRING" id="1300342.I596_1529"/>
<name>A0A160DTL9_9GAMM</name>
<accession>A0A160DTL9</accession>
<reference evidence="2 3" key="1">
    <citation type="submission" date="2016-04" db="EMBL/GenBank/DDBJ databases">
        <title>Complete genome sequence of Dokdonella koreensis DS-123T.</title>
        <authorList>
            <person name="Kim J.F."/>
            <person name="Lee H."/>
            <person name="Kwak M.-J."/>
        </authorList>
    </citation>
    <scope>NUCLEOTIDE SEQUENCE [LARGE SCALE GENOMIC DNA]</scope>
    <source>
        <strain evidence="2 3">DS-123</strain>
    </source>
</reference>
<dbReference type="PATRIC" id="fig|1300342.3.peg.1490"/>
<dbReference type="Gene3D" id="3.40.630.30">
    <property type="match status" value="1"/>
</dbReference>